<evidence type="ECO:0000313" key="1">
    <source>
        <dbReference type="EMBL" id="MBR8535994.1"/>
    </source>
</evidence>
<dbReference type="AlphaFoldDB" id="A0A941IY06"/>
<comment type="caution">
    <text evidence="1">The sequence shown here is derived from an EMBL/GenBank/DDBJ whole genome shotgun (WGS) entry which is preliminary data.</text>
</comment>
<sequence>MKKVLLFAVITAMVLSACQKDNEVSDVKTTDVHFNVVDGLNETGLKGGDVNRGDIPVTVTAMELKAESVHPDVIDQYNIVDDGSGNDGPVLENVWYGTNIFTATTTAVTPPTPTIGDHKIFFGNVIYPSGVFKEVAPGLVAFTDVRPGGSWSSAQMAEELRTHVVPFVEFSGESAPVVINDDYAANPSSINIPMSTNYGQLIVTFEFESGADIQNYHARLFYQEPAYEAGIDYEYLKIRNNWDRFFTSEKNLGTIYWSNADATAGKCLPIAVEIYSYEGGNYVPVKWIVLDTENTKIIGGVSKWLNVVVKADAIQADLQMFTFTWDPWTNQDDVLEVD</sequence>
<proteinExistence type="predicted"/>
<dbReference type="PROSITE" id="PS51257">
    <property type="entry name" value="PROKAR_LIPOPROTEIN"/>
    <property type="match status" value="1"/>
</dbReference>
<evidence type="ECO:0000313" key="2">
    <source>
        <dbReference type="Proteomes" id="UP000679220"/>
    </source>
</evidence>
<name>A0A941IY06_9BACT</name>
<gene>
    <name evidence="1" type="ORF">KDU71_10530</name>
</gene>
<accession>A0A941IY06</accession>
<protein>
    <submittedName>
        <fullName evidence="1">Uncharacterized protein</fullName>
    </submittedName>
</protein>
<dbReference type="RefSeq" id="WP_212190594.1">
    <property type="nucleotide sequence ID" value="NZ_JAGTAR010000014.1"/>
</dbReference>
<reference evidence="1" key="1">
    <citation type="journal article" date="2018" name="Int. J. Syst. Evol. Microbiol.">
        <title>Carboxylicivirga sediminis sp. nov., isolated from coastal sediment.</title>
        <authorList>
            <person name="Wang F.Q."/>
            <person name="Ren L.H."/>
            <person name="Zou R.J."/>
            <person name="Sun Y.Z."/>
            <person name="Liu X.J."/>
            <person name="Jiang F."/>
            <person name="Liu L.J."/>
        </authorList>
    </citation>
    <scope>NUCLEOTIDE SEQUENCE</scope>
    <source>
        <strain evidence="1">JR1</strain>
    </source>
</reference>
<keyword evidence="2" id="KW-1185">Reference proteome</keyword>
<organism evidence="1 2">
    <name type="scientific">Carboxylicivirga sediminis</name>
    <dbReference type="NCBI Taxonomy" id="2006564"/>
    <lineage>
        <taxon>Bacteria</taxon>
        <taxon>Pseudomonadati</taxon>
        <taxon>Bacteroidota</taxon>
        <taxon>Bacteroidia</taxon>
        <taxon>Marinilabiliales</taxon>
        <taxon>Marinilabiliaceae</taxon>
        <taxon>Carboxylicivirga</taxon>
    </lineage>
</organism>
<dbReference type="Proteomes" id="UP000679220">
    <property type="component" value="Unassembled WGS sequence"/>
</dbReference>
<reference evidence="1" key="2">
    <citation type="submission" date="2021-04" db="EMBL/GenBank/DDBJ databases">
        <authorList>
            <person name="Zhang T."/>
            <person name="Zhang Y."/>
            <person name="Lu D."/>
            <person name="Zuo D."/>
            <person name="Du Z."/>
        </authorList>
    </citation>
    <scope>NUCLEOTIDE SEQUENCE</scope>
    <source>
        <strain evidence="1">JR1</strain>
    </source>
</reference>
<dbReference type="EMBL" id="JAGTAR010000014">
    <property type="protein sequence ID" value="MBR8535994.1"/>
    <property type="molecule type" value="Genomic_DNA"/>
</dbReference>